<name>A0A0F9I5R2_9ZZZZ</name>
<accession>A0A0F9I5R2</accession>
<organism evidence="1">
    <name type="scientific">marine sediment metagenome</name>
    <dbReference type="NCBI Taxonomy" id="412755"/>
    <lineage>
        <taxon>unclassified sequences</taxon>
        <taxon>metagenomes</taxon>
        <taxon>ecological metagenomes</taxon>
    </lineage>
</organism>
<proteinExistence type="predicted"/>
<protein>
    <recommendedName>
        <fullName evidence="2">DNA recombination-mediator protein A</fullName>
    </recommendedName>
</protein>
<comment type="caution">
    <text evidence="1">The sequence shown here is derived from an EMBL/GenBank/DDBJ whole genome shotgun (WGS) entry which is preliminary data.</text>
</comment>
<evidence type="ECO:0008006" key="2">
    <source>
        <dbReference type="Google" id="ProtNLM"/>
    </source>
</evidence>
<evidence type="ECO:0000313" key="1">
    <source>
        <dbReference type="EMBL" id="KKM22941.1"/>
    </source>
</evidence>
<dbReference type="EMBL" id="LAZR01013227">
    <property type="protein sequence ID" value="KKM22941.1"/>
    <property type="molecule type" value="Genomic_DNA"/>
</dbReference>
<gene>
    <name evidence="1" type="ORF">LCGC14_1620250</name>
</gene>
<reference evidence="1" key="1">
    <citation type="journal article" date="2015" name="Nature">
        <title>Complex archaea that bridge the gap between prokaryotes and eukaryotes.</title>
        <authorList>
            <person name="Spang A."/>
            <person name="Saw J.H."/>
            <person name="Jorgensen S.L."/>
            <person name="Zaremba-Niedzwiedzka K."/>
            <person name="Martijn J."/>
            <person name="Lind A.E."/>
            <person name="van Eijk R."/>
            <person name="Schleper C."/>
            <person name="Guy L."/>
            <person name="Ettema T.J."/>
        </authorList>
    </citation>
    <scope>NUCLEOTIDE SEQUENCE</scope>
</reference>
<dbReference type="AlphaFoldDB" id="A0A0F9I5R2"/>
<sequence length="196" mass="21284">MKLYAGIGARVTPPSILEKMSNIAYSLAADGWVLRSGGSPGADTAFEQGCDSAVGKKEIYLPWENFNGNKSSLYDVTPQAIKLTTAYYPNPNLLAFKHYIAKLHGRNAQQILGQNLDSPIEFVVCWTSDGCELDEDRTKDTGGTGQAISISSCRGIPVFNLANDDAADKLLIHIRINHPSKQKTSYTNCWGGGEKV</sequence>